<evidence type="ECO:0000313" key="3">
    <source>
        <dbReference type="Proteomes" id="UP001267426"/>
    </source>
</evidence>
<evidence type="ECO:0000313" key="2">
    <source>
        <dbReference type="EMBL" id="MDT0633204.1"/>
    </source>
</evidence>
<feature type="non-terminal residue" evidence="2">
    <location>
        <position position="1"/>
    </location>
</feature>
<dbReference type="InterPro" id="IPR026444">
    <property type="entry name" value="Secre_tail"/>
</dbReference>
<protein>
    <submittedName>
        <fullName evidence="2">T9SS type A sorting domain-containing protein</fullName>
    </submittedName>
</protein>
<sequence>GNSYCGLALASNQYSWRGPVVTGITGGTRQMTYTISDNRRIGAQLFKWLNDAANFTHTAFSPGQVRAVTGIDFPSNSLYNDGAFSLNNYNHHLVFDIIHGIARSEDVAYHEYGHFTMFRRNSYRPPNAGGQHFYGTLIDPGFAWTEGWPTAFAQAVLTDQTYNAGNFSFVPNVELAYDNRYGSFTQNNPGAHNEFRVSSTVNDFYDLNDDGDDDADRIYSLHEELEIIRMNNIDSIYEFYDAALASGYLTQLEKNRASRVMVQNGFPTPILPETAPFNAYISGPSALNQWQSGTWTASASGATGSYSYRWYKSGGDTGVTSRSYTTSGLSDFDLSVTVTSGGQTKSAFQYVSVGTNCDPSQILCPALLTAATPTEFALHAPAPNPSRGTVTVRYDLPEAASVRLAVYDLLGREVALLADGSVESGYHSAPFEAQGLPAGVYVVRIEAGSYAEVRRVTVVR</sequence>
<organism evidence="2 3">
    <name type="scientific">Rubrivirga litoralis</name>
    <dbReference type="NCBI Taxonomy" id="3075598"/>
    <lineage>
        <taxon>Bacteria</taxon>
        <taxon>Pseudomonadati</taxon>
        <taxon>Rhodothermota</taxon>
        <taxon>Rhodothermia</taxon>
        <taxon>Rhodothermales</taxon>
        <taxon>Rubricoccaceae</taxon>
        <taxon>Rubrivirga</taxon>
    </lineage>
</organism>
<accession>A0ABU3BV83</accession>
<evidence type="ECO:0000259" key="1">
    <source>
        <dbReference type="Pfam" id="PF18962"/>
    </source>
</evidence>
<feature type="domain" description="Secretion system C-terminal sorting" evidence="1">
    <location>
        <begin position="383"/>
        <end position="457"/>
    </location>
</feature>
<dbReference type="Pfam" id="PF18962">
    <property type="entry name" value="Por_Secre_tail"/>
    <property type="match status" value="1"/>
</dbReference>
<comment type="caution">
    <text evidence="2">The sequence shown here is derived from an EMBL/GenBank/DDBJ whole genome shotgun (WGS) entry which is preliminary data.</text>
</comment>
<dbReference type="Proteomes" id="UP001267426">
    <property type="component" value="Unassembled WGS sequence"/>
</dbReference>
<name>A0ABU3BV83_9BACT</name>
<keyword evidence="3" id="KW-1185">Reference proteome</keyword>
<proteinExistence type="predicted"/>
<dbReference type="Gene3D" id="2.60.40.4070">
    <property type="match status" value="1"/>
</dbReference>
<reference evidence="2 3" key="1">
    <citation type="submission" date="2023-09" db="EMBL/GenBank/DDBJ databases">
        <authorList>
            <person name="Rey-Velasco X."/>
        </authorList>
    </citation>
    <scope>NUCLEOTIDE SEQUENCE [LARGE SCALE GENOMIC DNA]</scope>
    <source>
        <strain evidence="2 3">F394</strain>
    </source>
</reference>
<dbReference type="RefSeq" id="WP_311665872.1">
    <property type="nucleotide sequence ID" value="NZ_JAVRHT010000060.1"/>
</dbReference>
<gene>
    <name evidence="2" type="ORF">RM540_15725</name>
</gene>
<dbReference type="EMBL" id="JAVRHT010000060">
    <property type="protein sequence ID" value="MDT0633204.1"/>
    <property type="molecule type" value="Genomic_DNA"/>
</dbReference>
<dbReference type="NCBIfam" id="TIGR04183">
    <property type="entry name" value="Por_Secre_tail"/>
    <property type="match status" value="1"/>
</dbReference>